<sequence>MCQVQRSGGGGDDCIYIELNDKKLEVYFYDGKQDLKAQCLSSKNCPKVHTENLSEINTQEKNMGNYNIQNMYRYHNNPPCLIKNNLQSFHEWIDNQSEDEEHEIKVE</sequence>
<name>A0A1A8VR54_PLAMA</name>
<evidence type="ECO:0000313" key="1">
    <source>
        <dbReference type="EMBL" id="SBS81796.1"/>
    </source>
</evidence>
<accession>A0A1A8VR54</accession>
<dbReference type="Proteomes" id="UP000078597">
    <property type="component" value="Unassembled WGS sequence"/>
</dbReference>
<dbReference type="EMBL" id="FLQW01000092">
    <property type="protein sequence ID" value="SBS81796.1"/>
    <property type="molecule type" value="Genomic_DNA"/>
</dbReference>
<dbReference type="VEuPathDB" id="PlasmoDB:PmUG01_02023500"/>
<gene>
    <name evidence="1" type="ORF">PMALA_001810</name>
</gene>
<proteinExistence type="predicted"/>
<dbReference type="AlphaFoldDB" id="A0A1A8VR54"/>
<organism evidence="1 2">
    <name type="scientific">Plasmodium malariae</name>
    <dbReference type="NCBI Taxonomy" id="5858"/>
    <lineage>
        <taxon>Eukaryota</taxon>
        <taxon>Sar</taxon>
        <taxon>Alveolata</taxon>
        <taxon>Apicomplexa</taxon>
        <taxon>Aconoidasida</taxon>
        <taxon>Haemosporida</taxon>
        <taxon>Plasmodiidae</taxon>
        <taxon>Plasmodium</taxon>
        <taxon>Plasmodium (Plasmodium)</taxon>
    </lineage>
</organism>
<reference evidence="2" key="1">
    <citation type="submission" date="2016-05" db="EMBL/GenBank/DDBJ databases">
        <authorList>
            <person name="Naeem Raeece"/>
        </authorList>
    </citation>
    <scope>NUCLEOTIDE SEQUENCE [LARGE SCALE GENOMIC DNA]</scope>
</reference>
<protein>
    <submittedName>
        <fullName evidence="1">RNA-binding protein, putative</fullName>
    </submittedName>
</protein>
<evidence type="ECO:0000313" key="2">
    <source>
        <dbReference type="Proteomes" id="UP000078597"/>
    </source>
</evidence>